<protein>
    <submittedName>
        <fullName evidence="2">Uncharacterized protein</fullName>
    </submittedName>
</protein>
<evidence type="ECO:0000313" key="2">
    <source>
        <dbReference type="RefSeq" id="XP_016928484.3"/>
    </source>
</evidence>
<dbReference type="GeneID" id="108009023"/>
<proteinExistence type="predicted"/>
<dbReference type="Proteomes" id="UP001652628">
    <property type="component" value="Chromosome 2R"/>
</dbReference>
<keyword evidence="1" id="KW-1185">Reference proteome</keyword>
<dbReference type="AlphaFoldDB" id="A0AB39Z4V8"/>
<accession>A0AB39Z4V8</accession>
<gene>
    <name evidence="2" type="primary">LOC108009023</name>
</gene>
<name>A0AB39Z4V8_DROSZ</name>
<evidence type="ECO:0000313" key="1">
    <source>
        <dbReference type="Proteomes" id="UP001652628"/>
    </source>
</evidence>
<reference evidence="2" key="1">
    <citation type="submission" date="2025-08" db="UniProtKB">
        <authorList>
            <consortium name="RefSeq"/>
        </authorList>
    </citation>
    <scope>IDENTIFICATION</scope>
</reference>
<sequence length="133" mass="15393">MQVHSIGCLLRLINNTLGLWRGKLRSEVFIRGQRGWTPKMWRLLLLWITVVLVAALDEREFDPQVAPPQSSVSKPFQLWRNFANQVRLVFSRFQSTTPTPPTVKTRMRIITTTPEPELQLYGALNPIYQTGNF</sequence>
<organism evidence="1 2">
    <name type="scientific">Drosophila suzukii</name>
    <name type="common">Spotted-wing drosophila fruit fly</name>
    <dbReference type="NCBI Taxonomy" id="28584"/>
    <lineage>
        <taxon>Eukaryota</taxon>
        <taxon>Metazoa</taxon>
        <taxon>Ecdysozoa</taxon>
        <taxon>Arthropoda</taxon>
        <taxon>Hexapoda</taxon>
        <taxon>Insecta</taxon>
        <taxon>Pterygota</taxon>
        <taxon>Neoptera</taxon>
        <taxon>Endopterygota</taxon>
        <taxon>Diptera</taxon>
        <taxon>Brachycera</taxon>
        <taxon>Muscomorpha</taxon>
        <taxon>Ephydroidea</taxon>
        <taxon>Drosophilidae</taxon>
        <taxon>Drosophila</taxon>
        <taxon>Sophophora</taxon>
    </lineage>
</organism>
<dbReference type="RefSeq" id="XP_016928484.3">
    <property type="nucleotide sequence ID" value="XM_017072995.3"/>
</dbReference>